<accession>A0A916S0C5</accession>
<dbReference type="Pfam" id="PF00583">
    <property type="entry name" value="Acetyltransf_1"/>
    <property type="match status" value="1"/>
</dbReference>
<dbReference type="RefSeq" id="WP_253288878.1">
    <property type="nucleotide sequence ID" value="NZ_BMEY01000008.1"/>
</dbReference>
<dbReference type="CDD" id="cd04301">
    <property type="entry name" value="NAT_SF"/>
    <property type="match status" value="1"/>
</dbReference>
<feature type="domain" description="N-acetyltransferase" evidence="1">
    <location>
        <begin position="8"/>
        <end position="204"/>
    </location>
</feature>
<protein>
    <recommendedName>
        <fullName evidence="1">N-acetyltransferase domain-containing protein</fullName>
    </recommendedName>
</protein>
<evidence type="ECO:0000259" key="1">
    <source>
        <dbReference type="PROSITE" id="PS51186"/>
    </source>
</evidence>
<dbReference type="EMBL" id="BMEY01000008">
    <property type="protein sequence ID" value="GGA75268.1"/>
    <property type="molecule type" value="Genomic_DNA"/>
</dbReference>
<dbReference type="Gene3D" id="3.40.630.30">
    <property type="match status" value="1"/>
</dbReference>
<dbReference type="InterPro" id="IPR016181">
    <property type="entry name" value="Acyl_CoA_acyltransferase"/>
</dbReference>
<keyword evidence="3" id="KW-1185">Reference proteome</keyword>
<organism evidence="2 3">
    <name type="scientific">Ornithinibacillus halotolerans</name>
    <dbReference type="NCBI Taxonomy" id="1274357"/>
    <lineage>
        <taxon>Bacteria</taxon>
        <taxon>Bacillati</taxon>
        <taxon>Bacillota</taxon>
        <taxon>Bacilli</taxon>
        <taxon>Bacillales</taxon>
        <taxon>Bacillaceae</taxon>
        <taxon>Ornithinibacillus</taxon>
    </lineage>
</organism>
<dbReference type="Proteomes" id="UP000613512">
    <property type="component" value="Unassembled WGS sequence"/>
</dbReference>
<dbReference type="InterPro" id="IPR000182">
    <property type="entry name" value="GNAT_dom"/>
</dbReference>
<proteinExistence type="predicted"/>
<gene>
    <name evidence="2" type="ORF">GCM10008025_18690</name>
</gene>
<comment type="caution">
    <text evidence="2">The sequence shown here is derived from an EMBL/GenBank/DDBJ whole genome shotgun (WGS) entry which is preliminary data.</text>
</comment>
<evidence type="ECO:0000313" key="3">
    <source>
        <dbReference type="Proteomes" id="UP000613512"/>
    </source>
</evidence>
<dbReference type="AlphaFoldDB" id="A0A916S0C5"/>
<dbReference type="GO" id="GO:0016747">
    <property type="term" value="F:acyltransferase activity, transferring groups other than amino-acyl groups"/>
    <property type="evidence" value="ECO:0007669"/>
    <property type="project" value="InterPro"/>
</dbReference>
<name>A0A916S0C5_9BACI</name>
<sequence>MKSENKIFTIVQADKTDLDVRKQMSEIFAEGFTQWLGYFSKDKKIIAKAFAHMFVLDQFYVAIANGEVAGVTACTDGIKKSVKLNKKELRKHLGYYKGSIAGIFLKKEFEAPYENFPPKTGSIEFVGTAPEFRGQGVATQIIQHIIENTPYDDYVIEEVADTNMPAMNLYTKLGFEEYRKKPIPEKRAKKIGINNFLSLKYVKN</sequence>
<reference evidence="2" key="1">
    <citation type="journal article" date="2014" name="Int. J. Syst. Evol. Microbiol.">
        <title>Complete genome sequence of Corynebacterium casei LMG S-19264T (=DSM 44701T), isolated from a smear-ripened cheese.</title>
        <authorList>
            <consortium name="US DOE Joint Genome Institute (JGI-PGF)"/>
            <person name="Walter F."/>
            <person name="Albersmeier A."/>
            <person name="Kalinowski J."/>
            <person name="Ruckert C."/>
        </authorList>
    </citation>
    <scope>NUCLEOTIDE SEQUENCE</scope>
    <source>
        <strain evidence="2">CGMCC 1.12408</strain>
    </source>
</reference>
<dbReference type="SUPFAM" id="SSF55729">
    <property type="entry name" value="Acyl-CoA N-acyltransferases (Nat)"/>
    <property type="match status" value="1"/>
</dbReference>
<reference evidence="2" key="2">
    <citation type="submission" date="2020-09" db="EMBL/GenBank/DDBJ databases">
        <authorList>
            <person name="Sun Q."/>
            <person name="Zhou Y."/>
        </authorList>
    </citation>
    <scope>NUCLEOTIDE SEQUENCE</scope>
    <source>
        <strain evidence="2">CGMCC 1.12408</strain>
    </source>
</reference>
<dbReference type="PROSITE" id="PS51186">
    <property type="entry name" value="GNAT"/>
    <property type="match status" value="1"/>
</dbReference>
<evidence type="ECO:0000313" key="2">
    <source>
        <dbReference type="EMBL" id="GGA75268.1"/>
    </source>
</evidence>